<dbReference type="InterPro" id="IPR028989">
    <property type="entry name" value="RimP_N"/>
</dbReference>
<evidence type="ECO:0000256" key="4">
    <source>
        <dbReference type="SAM" id="MobiDB-lite"/>
    </source>
</evidence>
<feature type="domain" description="Ribosome maturation factor RimP C-terminal" evidence="6">
    <location>
        <begin position="92"/>
        <end position="152"/>
    </location>
</feature>
<dbReference type="HAMAP" id="MF_01077">
    <property type="entry name" value="RimP"/>
    <property type="match status" value="1"/>
</dbReference>
<evidence type="ECO:0000313" key="8">
    <source>
        <dbReference type="Proteomes" id="UP001589750"/>
    </source>
</evidence>
<comment type="similarity">
    <text evidence="3">Belongs to the RimP family.</text>
</comment>
<dbReference type="InterPro" id="IPR003728">
    <property type="entry name" value="Ribosome_maturation_RimP"/>
</dbReference>
<dbReference type="NCBIfam" id="NF000930">
    <property type="entry name" value="PRK00092.2-2"/>
    <property type="match status" value="1"/>
</dbReference>
<feature type="compositionally biased region" description="Acidic residues" evidence="4">
    <location>
        <begin position="160"/>
        <end position="176"/>
    </location>
</feature>
<dbReference type="PANTHER" id="PTHR33867:SF1">
    <property type="entry name" value="RIBOSOME MATURATION FACTOR RIMP"/>
    <property type="match status" value="1"/>
</dbReference>
<dbReference type="InterPro" id="IPR028998">
    <property type="entry name" value="RimP_C"/>
</dbReference>
<feature type="domain" description="Ribosome maturation factor RimP N-terminal" evidence="5">
    <location>
        <begin position="17"/>
        <end position="89"/>
    </location>
</feature>
<dbReference type="SUPFAM" id="SSF75420">
    <property type="entry name" value="YhbC-like, N-terminal domain"/>
    <property type="match status" value="1"/>
</dbReference>
<dbReference type="PANTHER" id="PTHR33867">
    <property type="entry name" value="RIBOSOME MATURATION FACTOR RIMP"/>
    <property type="match status" value="1"/>
</dbReference>
<dbReference type="EMBL" id="JBHMDG010000014">
    <property type="protein sequence ID" value="MFB9313787.1"/>
    <property type="molecule type" value="Genomic_DNA"/>
</dbReference>
<sequence length="176" mass="18949">MSAVQAMTGAIQTALTDPLAEIGLDLEAVEVSSAGKRSVVRVAVDKDGGVTMDDVTEATRLVGDVLDTDLSAAMGHQAYTLEVTSRGVDRPLTLARHWRRNADRLVKVTLDEEVLTGRIGDSDDTGVDLEVDGEVRRLAYVDVRKALVQIEFNRRPAEEPVADEDADDGADEGDDD</sequence>
<dbReference type="RefSeq" id="WP_140010182.1">
    <property type="nucleotide sequence ID" value="NZ_JBHMDG010000014.1"/>
</dbReference>
<dbReference type="Pfam" id="PF17384">
    <property type="entry name" value="DUF150_C"/>
    <property type="match status" value="1"/>
</dbReference>
<evidence type="ECO:0000256" key="3">
    <source>
        <dbReference type="HAMAP-Rule" id="MF_01077"/>
    </source>
</evidence>
<dbReference type="Gene3D" id="3.30.300.70">
    <property type="entry name" value="RimP-like superfamily, N-terminal"/>
    <property type="match status" value="1"/>
</dbReference>
<proteinExistence type="inferred from homology"/>
<evidence type="ECO:0000313" key="7">
    <source>
        <dbReference type="EMBL" id="MFB9313787.1"/>
    </source>
</evidence>
<comment type="subcellular location">
    <subcellularLocation>
        <location evidence="3">Cytoplasm</location>
    </subcellularLocation>
</comment>
<organism evidence="7 8">
    <name type="scientific">Nocardioides plantarum</name>
    <dbReference type="NCBI Taxonomy" id="29299"/>
    <lineage>
        <taxon>Bacteria</taxon>
        <taxon>Bacillati</taxon>
        <taxon>Actinomycetota</taxon>
        <taxon>Actinomycetes</taxon>
        <taxon>Propionibacteriales</taxon>
        <taxon>Nocardioidaceae</taxon>
        <taxon>Nocardioides</taxon>
    </lineage>
</organism>
<keyword evidence="1 3" id="KW-0963">Cytoplasm</keyword>
<keyword evidence="8" id="KW-1185">Reference proteome</keyword>
<keyword evidence="2 3" id="KW-0690">Ribosome biogenesis</keyword>
<evidence type="ECO:0000256" key="2">
    <source>
        <dbReference type="ARBA" id="ARBA00022517"/>
    </source>
</evidence>
<name>A0ABV5KBK5_9ACTN</name>
<evidence type="ECO:0000256" key="1">
    <source>
        <dbReference type="ARBA" id="ARBA00022490"/>
    </source>
</evidence>
<evidence type="ECO:0000259" key="6">
    <source>
        <dbReference type="Pfam" id="PF17384"/>
    </source>
</evidence>
<dbReference type="Proteomes" id="UP001589750">
    <property type="component" value="Unassembled WGS sequence"/>
</dbReference>
<comment type="function">
    <text evidence="3">Required for maturation of 30S ribosomal subunits.</text>
</comment>
<reference evidence="7 8" key="1">
    <citation type="submission" date="2024-09" db="EMBL/GenBank/DDBJ databases">
        <authorList>
            <person name="Sun Q."/>
            <person name="Mori K."/>
        </authorList>
    </citation>
    <scope>NUCLEOTIDE SEQUENCE [LARGE SCALE GENOMIC DNA]</scope>
    <source>
        <strain evidence="7 8">JCM 9626</strain>
    </source>
</reference>
<evidence type="ECO:0000259" key="5">
    <source>
        <dbReference type="Pfam" id="PF02576"/>
    </source>
</evidence>
<comment type="caution">
    <text evidence="7">The sequence shown here is derived from an EMBL/GenBank/DDBJ whole genome shotgun (WGS) entry which is preliminary data.</text>
</comment>
<dbReference type="Pfam" id="PF02576">
    <property type="entry name" value="RimP_N"/>
    <property type="match status" value="1"/>
</dbReference>
<protein>
    <recommendedName>
        <fullName evidence="3">Ribosome maturation factor RimP</fullName>
    </recommendedName>
</protein>
<feature type="region of interest" description="Disordered" evidence="4">
    <location>
        <begin position="154"/>
        <end position="176"/>
    </location>
</feature>
<dbReference type="InterPro" id="IPR035956">
    <property type="entry name" value="RimP_N_sf"/>
</dbReference>
<gene>
    <name evidence="3 7" type="primary">rimP</name>
    <name evidence="7" type="ORF">ACFFRI_12105</name>
</gene>
<dbReference type="CDD" id="cd01734">
    <property type="entry name" value="YlxS_C"/>
    <property type="match status" value="1"/>
</dbReference>
<accession>A0ABV5KBK5</accession>